<dbReference type="AlphaFoldDB" id="A0A5B7HE57"/>
<comment type="caution">
    <text evidence="2">The sequence shown here is derived from an EMBL/GenBank/DDBJ whole genome shotgun (WGS) entry which is preliminary data.</text>
</comment>
<protein>
    <submittedName>
        <fullName evidence="2">Techylectin-5B</fullName>
    </submittedName>
</protein>
<dbReference type="PANTHER" id="PTHR19143">
    <property type="entry name" value="FIBRINOGEN/TENASCIN/ANGIOPOEITIN"/>
    <property type="match status" value="1"/>
</dbReference>
<reference evidence="2 3" key="1">
    <citation type="submission" date="2019-05" db="EMBL/GenBank/DDBJ databases">
        <title>Another draft genome of Portunus trituberculatus and its Hox gene families provides insights of decapod evolution.</title>
        <authorList>
            <person name="Jeong J.-H."/>
            <person name="Song I."/>
            <person name="Kim S."/>
            <person name="Choi T."/>
            <person name="Kim D."/>
            <person name="Ryu S."/>
            <person name="Kim W."/>
        </authorList>
    </citation>
    <scope>NUCLEOTIDE SEQUENCE [LARGE SCALE GENOMIC DNA]</scope>
    <source>
        <tissue evidence="2">Muscle</tissue>
    </source>
</reference>
<proteinExistence type="predicted"/>
<evidence type="ECO:0000259" key="1">
    <source>
        <dbReference type="PROSITE" id="PS51406"/>
    </source>
</evidence>
<evidence type="ECO:0000313" key="2">
    <source>
        <dbReference type="EMBL" id="MPC68276.1"/>
    </source>
</evidence>
<dbReference type="GO" id="GO:0005615">
    <property type="term" value="C:extracellular space"/>
    <property type="evidence" value="ECO:0007669"/>
    <property type="project" value="TreeGrafter"/>
</dbReference>
<name>A0A5B7HE57_PORTR</name>
<dbReference type="SMART" id="SM00186">
    <property type="entry name" value="FBG"/>
    <property type="match status" value="1"/>
</dbReference>
<dbReference type="InterPro" id="IPR002181">
    <property type="entry name" value="Fibrinogen_a/b/g_C_dom"/>
</dbReference>
<dbReference type="PROSITE" id="PS51406">
    <property type="entry name" value="FIBRINOGEN_C_2"/>
    <property type="match status" value="1"/>
</dbReference>
<dbReference type="SUPFAM" id="SSF56496">
    <property type="entry name" value="Fibrinogen C-terminal domain-like"/>
    <property type="match status" value="1"/>
</dbReference>
<dbReference type="EMBL" id="VSRR010027593">
    <property type="protein sequence ID" value="MPC68276.1"/>
    <property type="molecule type" value="Genomic_DNA"/>
</dbReference>
<dbReference type="InterPro" id="IPR050373">
    <property type="entry name" value="Fibrinogen_C-term_domain"/>
</dbReference>
<dbReference type="Proteomes" id="UP000324222">
    <property type="component" value="Unassembled WGS sequence"/>
</dbReference>
<feature type="domain" description="Fibrinogen C-terminal" evidence="1">
    <location>
        <begin position="31"/>
        <end position="98"/>
    </location>
</feature>
<sequence length="98" mass="11109">MESASTLWFAIVQVEGQECVPWTTDDMAVSDGSAGGSSPQCLARYRGAYWYTACHSSNLNGYQYVGNHTTYADGINWYNWRGHHYSLKRTSMKIRPTF</sequence>
<keyword evidence="3" id="KW-1185">Reference proteome</keyword>
<dbReference type="Gene3D" id="3.90.215.10">
    <property type="entry name" value="Gamma Fibrinogen, chain A, domain 1"/>
    <property type="match status" value="1"/>
</dbReference>
<gene>
    <name evidence="2" type="primary">TL5B_3</name>
    <name evidence="2" type="ORF">E2C01_062474</name>
</gene>
<dbReference type="OrthoDB" id="6425181at2759"/>
<dbReference type="Pfam" id="PF00147">
    <property type="entry name" value="Fibrinogen_C"/>
    <property type="match status" value="1"/>
</dbReference>
<dbReference type="InterPro" id="IPR036056">
    <property type="entry name" value="Fibrinogen-like_C"/>
</dbReference>
<organism evidence="2 3">
    <name type="scientific">Portunus trituberculatus</name>
    <name type="common">Swimming crab</name>
    <name type="synonym">Neptunus trituberculatus</name>
    <dbReference type="NCBI Taxonomy" id="210409"/>
    <lineage>
        <taxon>Eukaryota</taxon>
        <taxon>Metazoa</taxon>
        <taxon>Ecdysozoa</taxon>
        <taxon>Arthropoda</taxon>
        <taxon>Crustacea</taxon>
        <taxon>Multicrustacea</taxon>
        <taxon>Malacostraca</taxon>
        <taxon>Eumalacostraca</taxon>
        <taxon>Eucarida</taxon>
        <taxon>Decapoda</taxon>
        <taxon>Pleocyemata</taxon>
        <taxon>Brachyura</taxon>
        <taxon>Eubrachyura</taxon>
        <taxon>Portunoidea</taxon>
        <taxon>Portunidae</taxon>
        <taxon>Portuninae</taxon>
        <taxon>Portunus</taxon>
    </lineage>
</organism>
<evidence type="ECO:0000313" key="3">
    <source>
        <dbReference type="Proteomes" id="UP000324222"/>
    </source>
</evidence>
<dbReference type="InterPro" id="IPR014716">
    <property type="entry name" value="Fibrinogen_a/b/g_C_1"/>
</dbReference>
<accession>A0A5B7HE57</accession>